<reference evidence="2" key="2">
    <citation type="journal article" date="2009" name="Genome Res.">
        <title>Comparative genomic analyses of the human fungal pathogens Coccidioides and their relatives.</title>
        <authorList>
            <person name="Sharpton T.J."/>
            <person name="Stajich J.E."/>
            <person name="Rounsley S.D."/>
            <person name="Gardner M.J."/>
            <person name="Wortman J.R."/>
            <person name="Jordar V.S."/>
            <person name="Maiti R."/>
            <person name="Kodira C.D."/>
            <person name="Neafsey D.E."/>
            <person name="Zeng Q."/>
            <person name="Hung C.-Y."/>
            <person name="McMahan C."/>
            <person name="Muszewska A."/>
            <person name="Grynberg M."/>
            <person name="Mandel M.A."/>
            <person name="Kellner E.M."/>
            <person name="Barker B.M."/>
            <person name="Galgiani J.N."/>
            <person name="Orbach M.J."/>
            <person name="Kirkland T.N."/>
            <person name="Cole G.T."/>
            <person name="Henn M.R."/>
            <person name="Birren B.W."/>
            <person name="Taylor J.W."/>
        </authorList>
    </citation>
    <scope>NUCLEOTIDE SEQUENCE [LARGE SCALE GENOMIC DNA]</scope>
    <source>
        <strain evidence="2">RMSCC 3488</strain>
    </source>
</reference>
<organism evidence="1 2">
    <name type="scientific">Coccidioides posadasii RMSCC 3488</name>
    <dbReference type="NCBI Taxonomy" id="454284"/>
    <lineage>
        <taxon>Eukaryota</taxon>
        <taxon>Fungi</taxon>
        <taxon>Dikarya</taxon>
        <taxon>Ascomycota</taxon>
        <taxon>Pezizomycotina</taxon>
        <taxon>Eurotiomycetes</taxon>
        <taxon>Eurotiomycetidae</taxon>
        <taxon>Onygenales</taxon>
        <taxon>Onygenaceae</taxon>
        <taxon>Coccidioides</taxon>
    </lineage>
</organism>
<evidence type="ECO:0000313" key="1">
    <source>
        <dbReference type="EMBL" id="KMM65159.1"/>
    </source>
</evidence>
<sequence>MGWISNLQQYPRKNNRLPYSLNAHPGVEPIHNFARYSTSPNSILRPTFTFTLQLGSSSWMASDLTLGYKESVSHEETIVTSPIPISQISILQLLHTLISHIPYGIARYGLPLGGYYKDS</sequence>
<name>A0A0J6F8A6_COCPO</name>
<dbReference type="VEuPathDB" id="FungiDB:CPAG_01511"/>
<dbReference type="AlphaFoldDB" id="A0A0J6F8A6"/>
<gene>
    <name evidence="1" type="ORF">CPAG_01511</name>
</gene>
<reference evidence="2" key="3">
    <citation type="journal article" date="2010" name="Genome Res.">
        <title>Population genomic sequencing of Coccidioides fungi reveals recent hybridization and transposon control.</title>
        <authorList>
            <person name="Neafsey D.E."/>
            <person name="Barker B.M."/>
            <person name="Sharpton T.J."/>
            <person name="Stajich J.E."/>
            <person name="Park D.J."/>
            <person name="Whiston E."/>
            <person name="Hung C.-Y."/>
            <person name="McMahan C."/>
            <person name="White J."/>
            <person name="Sykes S."/>
            <person name="Heiman D."/>
            <person name="Young S."/>
            <person name="Zeng Q."/>
            <person name="Abouelleil A."/>
            <person name="Aftuck L."/>
            <person name="Bessette D."/>
            <person name="Brown A."/>
            <person name="FitzGerald M."/>
            <person name="Lui A."/>
            <person name="Macdonald J.P."/>
            <person name="Priest M."/>
            <person name="Orbach M.J."/>
            <person name="Galgiani J.N."/>
            <person name="Kirkland T.N."/>
            <person name="Cole G.T."/>
            <person name="Birren B.W."/>
            <person name="Henn M.R."/>
            <person name="Taylor J.W."/>
            <person name="Rounsley S.D."/>
        </authorList>
    </citation>
    <scope>NUCLEOTIDE SEQUENCE [LARGE SCALE GENOMIC DNA]</scope>
    <source>
        <strain evidence="2">RMSCC 3488</strain>
    </source>
</reference>
<evidence type="ECO:0000313" key="2">
    <source>
        <dbReference type="Proteomes" id="UP000054567"/>
    </source>
</evidence>
<dbReference type="Proteomes" id="UP000054567">
    <property type="component" value="Unassembled WGS sequence"/>
</dbReference>
<proteinExistence type="predicted"/>
<accession>A0A0J6F8A6</accession>
<reference evidence="1 2" key="1">
    <citation type="submission" date="2007-06" db="EMBL/GenBank/DDBJ databases">
        <title>The Genome Sequence of Coccidioides posadasii RMSCC_3488.</title>
        <authorList>
            <consortium name="Coccidioides Genome Resources Consortium"/>
            <consortium name="The Broad Institute Genome Sequencing Platform"/>
            <person name="Henn M.R."/>
            <person name="Sykes S."/>
            <person name="Young S."/>
            <person name="Jaffe D."/>
            <person name="Berlin A."/>
            <person name="Alvarez P."/>
            <person name="Butler J."/>
            <person name="Gnerre S."/>
            <person name="Grabherr M."/>
            <person name="Mauceli E."/>
            <person name="Brockman W."/>
            <person name="Kodira C."/>
            <person name="Alvarado L."/>
            <person name="Zeng Q."/>
            <person name="Crawford M."/>
            <person name="Antoine C."/>
            <person name="Devon K."/>
            <person name="Galgiani J."/>
            <person name="Orsborn K."/>
            <person name="Lewis M.L."/>
            <person name="Nusbaum C."/>
            <person name="Galagan J."/>
            <person name="Birren B."/>
        </authorList>
    </citation>
    <scope>NUCLEOTIDE SEQUENCE [LARGE SCALE GENOMIC DNA]</scope>
    <source>
        <strain evidence="1 2">RMSCC 3488</strain>
    </source>
</reference>
<protein>
    <submittedName>
        <fullName evidence="1">Uncharacterized protein</fullName>
    </submittedName>
</protein>
<dbReference type="EMBL" id="DS268109">
    <property type="protein sequence ID" value="KMM65159.1"/>
    <property type="molecule type" value="Genomic_DNA"/>
</dbReference>